<comment type="caution">
    <text evidence="3">The sequence shown here is derived from an EMBL/GenBank/DDBJ whole genome shotgun (WGS) entry which is preliminary data.</text>
</comment>
<name>A0A370DT59_9GAMM</name>
<protein>
    <submittedName>
        <fullName evidence="3">SAM-dependent methyltransferase</fullName>
    </submittedName>
</protein>
<dbReference type="SUPFAM" id="SSF53335">
    <property type="entry name" value="S-adenosyl-L-methionine-dependent methyltransferases"/>
    <property type="match status" value="1"/>
</dbReference>
<dbReference type="CDD" id="cd02440">
    <property type="entry name" value="AdoMet_MTases"/>
    <property type="match status" value="1"/>
</dbReference>
<dbReference type="InterPro" id="IPR029063">
    <property type="entry name" value="SAM-dependent_MTases_sf"/>
</dbReference>
<feature type="domain" description="Methyltransferase" evidence="2">
    <location>
        <begin position="33"/>
        <end position="125"/>
    </location>
</feature>
<proteinExistence type="predicted"/>
<keyword evidence="4" id="KW-1185">Reference proteome</keyword>
<dbReference type="PANTHER" id="PTHR43861:SF3">
    <property type="entry name" value="PUTATIVE (AFU_ORTHOLOGUE AFUA_2G14390)-RELATED"/>
    <property type="match status" value="1"/>
</dbReference>
<evidence type="ECO:0000313" key="3">
    <source>
        <dbReference type="EMBL" id="RDH87654.1"/>
    </source>
</evidence>
<dbReference type="EMBL" id="QFXE01000005">
    <property type="protein sequence ID" value="RDH87654.1"/>
    <property type="molecule type" value="Genomic_DNA"/>
</dbReference>
<accession>A0A370DT59</accession>
<dbReference type="PANTHER" id="PTHR43861">
    <property type="entry name" value="TRANS-ACONITATE 2-METHYLTRANSFERASE-RELATED"/>
    <property type="match status" value="1"/>
</dbReference>
<evidence type="ECO:0000256" key="1">
    <source>
        <dbReference type="ARBA" id="ARBA00022679"/>
    </source>
</evidence>
<dbReference type="Gene3D" id="3.40.50.150">
    <property type="entry name" value="Vaccinia Virus protein VP39"/>
    <property type="match status" value="1"/>
</dbReference>
<evidence type="ECO:0000313" key="4">
    <source>
        <dbReference type="Proteomes" id="UP000254771"/>
    </source>
</evidence>
<dbReference type="GO" id="GO:0032259">
    <property type="term" value="P:methylation"/>
    <property type="evidence" value="ECO:0007669"/>
    <property type="project" value="UniProtKB-KW"/>
</dbReference>
<evidence type="ECO:0000259" key="2">
    <source>
        <dbReference type="Pfam" id="PF13649"/>
    </source>
</evidence>
<gene>
    <name evidence="3" type="ORF">DIZ78_03595</name>
</gene>
<dbReference type="InterPro" id="IPR041698">
    <property type="entry name" value="Methyltransf_25"/>
</dbReference>
<reference evidence="3 4" key="1">
    <citation type="journal article" date="2018" name="ISME J.">
        <title>Endosymbiont genomes yield clues of tubeworm success.</title>
        <authorList>
            <person name="Li Y."/>
            <person name="Liles M.R."/>
            <person name="Halanych K.M."/>
        </authorList>
    </citation>
    <scope>NUCLEOTIDE SEQUENCE [LARGE SCALE GENOMIC DNA]</scope>
    <source>
        <strain evidence="3">A1462</strain>
    </source>
</reference>
<dbReference type="Proteomes" id="UP000254771">
    <property type="component" value="Unassembled WGS sequence"/>
</dbReference>
<organism evidence="3 4">
    <name type="scientific">endosymbiont of Escarpia spicata</name>
    <dbReference type="NCBI Taxonomy" id="2200908"/>
    <lineage>
        <taxon>Bacteria</taxon>
        <taxon>Pseudomonadati</taxon>
        <taxon>Pseudomonadota</taxon>
        <taxon>Gammaproteobacteria</taxon>
        <taxon>sulfur-oxidizing symbionts</taxon>
    </lineage>
</organism>
<dbReference type="AlphaFoldDB" id="A0A370DT59"/>
<sequence>MWNERYSSEAYAYGTEPNDFLVAQFEKLPEGRVLCLGEGEGRNAVWLAQQGRKVTAVDASEVGLEKARRLAETRGAEINTVHADLADFEIKPQSWDVIVSIFCHLPPELQRSVHRRCVEGLCSGGVMLLEAYTPLQLEYKTGGPPTTNMMMDAETLRVELAGLEFQHLQECVREVHEGEFHNGIGAVVQAFAKKP</sequence>
<dbReference type="GO" id="GO:0008168">
    <property type="term" value="F:methyltransferase activity"/>
    <property type="evidence" value="ECO:0007669"/>
    <property type="project" value="UniProtKB-KW"/>
</dbReference>
<keyword evidence="1" id="KW-0808">Transferase</keyword>
<keyword evidence="3" id="KW-0489">Methyltransferase</keyword>
<dbReference type="Pfam" id="PF13649">
    <property type="entry name" value="Methyltransf_25"/>
    <property type="match status" value="1"/>
</dbReference>